<name>A0A7J5AHZ2_9FLAO</name>
<keyword evidence="1" id="KW-0812">Transmembrane</keyword>
<evidence type="ECO:0008006" key="4">
    <source>
        <dbReference type="Google" id="ProtNLM"/>
    </source>
</evidence>
<dbReference type="EMBL" id="WAAU01000014">
    <property type="protein sequence ID" value="KAB1157221.1"/>
    <property type="molecule type" value="Genomic_DNA"/>
</dbReference>
<feature type="transmembrane region" description="Helical" evidence="1">
    <location>
        <begin position="182"/>
        <end position="199"/>
    </location>
</feature>
<keyword evidence="3" id="KW-1185">Reference proteome</keyword>
<feature type="transmembrane region" description="Helical" evidence="1">
    <location>
        <begin position="106"/>
        <end position="123"/>
    </location>
</feature>
<dbReference type="AlphaFoldDB" id="A0A7J5AHZ2"/>
<feature type="transmembrane region" description="Helical" evidence="1">
    <location>
        <begin position="81"/>
        <end position="100"/>
    </location>
</feature>
<proteinExistence type="predicted"/>
<feature type="transmembrane region" description="Helical" evidence="1">
    <location>
        <begin position="153"/>
        <end position="170"/>
    </location>
</feature>
<evidence type="ECO:0000256" key="1">
    <source>
        <dbReference type="SAM" id="Phobius"/>
    </source>
</evidence>
<keyword evidence="1" id="KW-0472">Membrane</keyword>
<comment type="caution">
    <text evidence="2">The sequence shown here is derived from an EMBL/GenBank/DDBJ whole genome shotgun (WGS) entry which is preliminary data.</text>
</comment>
<feature type="transmembrane region" description="Helical" evidence="1">
    <location>
        <begin position="39"/>
        <end position="60"/>
    </location>
</feature>
<evidence type="ECO:0000313" key="2">
    <source>
        <dbReference type="EMBL" id="KAB1157221.1"/>
    </source>
</evidence>
<accession>A0A7J5AHZ2</accession>
<evidence type="ECO:0000313" key="3">
    <source>
        <dbReference type="Proteomes" id="UP000467305"/>
    </source>
</evidence>
<keyword evidence="1" id="KW-1133">Transmembrane helix</keyword>
<protein>
    <recommendedName>
        <fullName evidence="4">PAP2 family protein</fullName>
    </recommendedName>
</protein>
<dbReference type="Proteomes" id="UP000467305">
    <property type="component" value="Unassembled WGS sequence"/>
</dbReference>
<dbReference type="OrthoDB" id="9786064at2"/>
<feature type="transmembrane region" description="Helical" evidence="1">
    <location>
        <begin position="7"/>
        <end position="27"/>
    </location>
</feature>
<dbReference type="RefSeq" id="WP_150899890.1">
    <property type="nucleotide sequence ID" value="NZ_WAAU01000014.1"/>
</dbReference>
<organism evidence="2 3">
    <name type="scientific">Tenacibaculum aiptasiae</name>
    <dbReference type="NCBI Taxonomy" id="426481"/>
    <lineage>
        <taxon>Bacteria</taxon>
        <taxon>Pseudomonadati</taxon>
        <taxon>Bacteroidota</taxon>
        <taxon>Flavobacteriia</taxon>
        <taxon>Flavobacteriales</taxon>
        <taxon>Flavobacteriaceae</taxon>
        <taxon>Tenacibaculum</taxon>
    </lineage>
</organism>
<feature type="transmembrane region" description="Helical" evidence="1">
    <location>
        <begin position="130"/>
        <end position="147"/>
    </location>
</feature>
<sequence length="200" mass="23096">MERWYKFISTILHPIVMPTIGIILYFILTPINLSSRQQYTILGIVFIATYIIPLLLLVFLKRINYIKSFKVHGIKERRIPIFFMMTLLFMVGKFFAEISIIRDLSYLFFGVVLGLIVIYLLFISKIKSSLHLLSMGAATGYFLLFQQIHNINILPLIIVFILLSGILAASRLHLKAHTSREVYIGFFIGLISPFLAFYIL</sequence>
<gene>
    <name evidence="2" type="ORF">F7018_09815</name>
</gene>
<reference evidence="2 3" key="1">
    <citation type="submission" date="2019-09" db="EMBL/GenBank/DDBJ databases">
        <authorList>
            <person name="Cao W.R."/>
        </authorList>
    </citation>
    <scope>NUCLEOTIDE SEQUENCE [LARGE SCALE GENOMIC DNA]</scope>
    <source>
        <strain evidence="3">a4</strain>
    </source>
</reference>